<dbReference type="GO" id="GO:0003985">
    <property type="term" value="F:acetyl-CoA C-acetyltransferase activity"/>
    <property type="evidence" value="ECO:0007669"/>
    <property type="project" value="UniProtKB-EC"/>
</dbReference>
<dbReference type="Proteomes" id="UP000257706">
    <property type="component" value="Unassembled WGS sequence"/>
</dbReference>
<dbReference type="EC" id="2.3.1.9" evidence="2"/>
<name>A0A3B9IUR2_9PROT</name>
<sequence>MKSVVIAGYARSPFHFARKGALTKVRPDDLAAQVVKSLVERSGIDPETIEDLILGCAFPEGEQGFNAARLIGLLAGLPQSVAGATVNRFCGSS</sequence>
<accession>A0A3B9IUR2</accession>
<dbReference type="PANTHER" id="PTHR43365:SF1">
    <property type="entry name" value="ACETYL-COA C-ACYLTRANSFERASE"/>
    <property type="match status" value="1"/>
</dbReference>
<evidence type="ECO:0000313" key="2">
    <source>
        <dbReference type="EMBL" id="HAE50969.1"/>
    </source>
</evidence>
<dbReference type="AlphaFoldDB" id="A0A3B9IUR2"/>
<dbReference type="EMBL" id="DMAI01000432">
    <property type="protein sequence ID" value="HAE50969.1"/>
    <property type="molecule type" value="Genomic_DNA"/>
</dbReference>
<dbReference type="InterPro" id="IPR016039">
    <property type="entry name" value="Thiolase-like"/>
</dbReference>
<gene>
    <name evidence="2" type="ORF">DCK97_26495</name>
</gene>
<feature type="domain" description="Thiolase N-terminal" evidence="1">
    <location>
        <begin position="4"/>
        <end position="93"/>
    </location>
</feature>
<dbReference type="SUPFAM" id="SSF53901">
    <property type="entry name" value="Thiolase-like"/>
    <property type="match status" value="1"/>
</dbReference>
<comment type="caution">
    <text evidence="2">The sequence shown here is derived from an EMBL/GenBank/DDBJ whole genome shotgun (WGS) entry which is preliminary data.</text>
</comment>
<keyword evidence="2" id="KW-0808">Transferase</keyword>
<dbReference type="InterPro" id="IPR020616">
    <property type="entry name" value="Thiolase_N"/>
</dbReference>
<reference evidence="2 3" key="1">
    <citation type="journal article" date="2018" name="Nat. Biotechnol.">
        <title>A standardized bacterial taxonomy based on genome phylogeny substantially revises the tree of life.</title>
        <authorList>
            <person name="Parks D.H."/>
            <person name="Chuvochina M."/>
            <person name="Waite D.W."/>
            <person name="Rinke C."/>
            <person name="Skarshewski A."/>
            <person name="Chaumeil P.A."/>
            <person name="Hugenholtz P."/>
        </authorList>
    </citation>
    <scope>NUCLEOTIDE SEQUENCE [LARGE SCALE GENOMIC DNA]</scope>
    <source>
        <strain evidence="2">UBA8739</strain>
    </source>
</reference>
<evidence type="ECO:0000259" key="1">
    <source>
        <dbReference type="Pfam" id="PF00108"/>
    </source>
</evidence>
<dbReference type="PANTHER" id="PTHR43365">
    <property type="entry name" value="BLR7806 PROTEIN"/>
    <property type="match status" value="1"/>
</dbReference>
<proteinExistence type="predicted"/>
<organism evidence="2 3">
    <name type="scientific">Tistrella mobilis</name>
    <dbReference type="NCBI Taxonomy" id="171437"/>
    <lineage>
        <taxon>Bacteria</taxon>
        <taxon>Pseudomonadati</taxon>
        <taxon>Pseudomonadota</taxon>
        <taxon>Alphaproteobacteria</taxon>
        <taxon>Geminicoccales</taxon>
        <taxon>Geminicoccaceae</taxon>
        <taxon>Tistrella</taxon>
    </lineage>
</organism>
<dbReference type="Pfam" id="PF00108">
    <property type="entry name" value="Thiolase_N"/>
    <property type="match status" value="1"/>
</dbReference>
<feature type="non-terminal residue" evidence="2">
    <location>
        <position position="93"/>
    </location>
</feature>
<keyword evidence="2" id="KW-0012">Acyltransferase</keyword>
<dbReference type="Gene3D" id="3.40.47.10">
    <property type="match status" value="1"/>
</dbReference>
<evidence type="ECO:0000313" key="3">
    <source>
        <dbReference type="Proteomes" id="UP000257706"/>
    </source>
</evidence>
<protein>
    <submittedName>
        <fullName evidence="2">Acetyl-CoA C-acyltransferase</fullName>
        <ecNumber evidence="2">2.3.1.9</ecNumber>
    </submittedName>
</protein>